<protein>
    <submittedName>
        <fullName evidence="1">PcfK-like protein</fullName>
    </submittedName>
</protein>
<reference evidence="1" key="1">
    <citation type="journal article" date="2021" name="Proc. Natl. Acad. Sci. U.S.A.">
        <title>A Catalog of Tens of Thousands of Viruses from Human Metagenomes Reveals Hidden Associations with Chronic Diseases.</title>
        <authorList>
            <person name="Tisza M.J."/>
            <person name="Buck C.B."/>
        </authorList>
    </citation>
    <scope>NUCLEOTIDE SEQUENCE</scope>
    <source>
        <strain evidence="1">Ctpvf97</strain>
    </source>
</reference>
<proteinExistence type="predicted"/>
<accession>A0A8S5TW18</accession>
<organism evidence="1">
    <name type="scientific">Myoviridae sp. ctpvf97</name>
    <dbReference type="NCBI Taxonomy" id="2825176"/>
    <lineage>
        <taxon>Viruses</taxon>
        <taxon>Duplodnaviria</taxon>
        <taxon>Heunggongvirae</taxon>
        <taxon>Uroviricota</taxon>
        <taxon>Caudoviricetes</taxon>
    </lineage>
</organism>
<sequence>MSNYDFLTAALKKLAEEEKKVTGQKESVIKREVRAALEEFCRQDAEFAQAVVQGGSFADCLKKVCEGVGSCISDLKAYQKAAAFYFPGCDVTMTMRIALCESDAKAAPAAAPAKAVTLDLTDFW</sequence>
<name>A0A8S5TW18_9CAUD</name>
<dbReference type="EMBL" id="BK015944">
    <property type="protein sequence ID" value="DAF86413.1"/>
    <property type="molecule type" value="Genomic_DNA"/>
</dbReference>
<evidence type="ECO:0000313" key="1">
    <source>
        <dbReference type="EMBL" id="DAF86413.1"/>
    </source>
</evidence>